<proteinExistence type="predicted"/>
<feature type="transmembrane region" description="Helical" evidence="1">
    <location>
        <begin position="98"/>
        <end position="121"/>
    </location>
</feature>
<dbReference type="OrthoDB" id="2299708at2"/>
<comment type="caution">
    <text evidence="2">The sequence shown here is derived from an EMBL/GenBank/DDBJ whole genome shotgun (WGS) entry which is preliminary data.</text>
</comment>
<keyword evidence="1" id="KW-0472">Membrane</keyword>
<dbReference type="AlphaFoldDB" id="A0A242A899"/>
<keyword evidence="3" id="KW-1185">Reference proteome</keyword>
<feature type="transmembrane region" description="Helical" evidence="1">
    <location>
        <begin position="12"/>
        <end position="30"/>
    </location>
</feature>
<evidence type="ECO:0008006" key="4">
    <source>
        <dbReference type="Google" id="ProtNLM"/>
    </source>
</evidence>
<keyword evidence="1" id="KW-0812">Transmembrane</keyword>
<name>A0A242A899_9ENTE</name>
<accession>A0A242A899</accession>
<dbReference type="RefSeq" id="WP_086275324.1">
    <property type="nucleotide sequence ID" value="NZ_NGKU01000001.1"/>
</dbReference>
<feature type="transmembrane region" description="Helical" evidence="1">
    <location>
        <begin position="65"/>
        <end position="86"/>
    </location>
</feature>
<keyword evidence="1" id="KW-1133">Transmembrane helix</keyword>
<protein>
    <recommendedName>
        <fullName evidence="4">Lipoprotein</fullName>
    </recommendedName>
</protein>
<dbReference type="Pfam" id="PF11877">
    <property type="entry name" value="DUF3397"/>
    <property type="match status" value="1"/>
</dbReference>
<dbReference type="InterPro" id="IPR024515">
    <property type="entry name" value="DUF3397"/>
</dbReference>
<organism evidence="2 3">
    <name type="scientific">Candidatus Enterococcus testudinis</name>
    <dbReference type="NCBI Taxonomy" id="1834191"/>
    <lineage>
        <taxon>Bacteria</taxon>
        <taxon>Bacillati</taxon>
        <taxon>Bacillota</taxon>
        <taxon>Bacilli</taxon>
        <taxon>Lactobacillales</taxon>
        <taxon>Enterococcaceae</taxon>
        <taxon>Enterococcus</taxon>
    </lineage>
</organism>
<evidence type="ECO:0000313" key="2">
    <source>
        <dbReference type="EMBL" id="OTN77277.1"/>
    </source>
</evidence>
<reference evidence="2 3" key="1">
    <citation type="submission" date="2017-05" db="EMBL/GenBank/DDBJ databases">
        <title>The Genome Sequence of Enterococcus sp. 8G7_MSG3316.</title>
        <authorList>
            <consortium name="The Broad Institute Genomics Platform"/>
            <consortium name="The Broad Institute Genomic Center for Infectious Diseases"/>
            <person name="Earl A."/>
            <person name="Manson A."/>
            <person name="Schwartman J."/>
            <person name="Gilmore M."/>
            <person name="Abouelleil A."/>
            <person name="Cao P."/>
            <person name="Chapman S."/>
            <person name="Cusick C."/>
            <person name="Shea T."/>
            <person name="Young S."/>
            <person name="Neafsey D."/>
            <person name="Nusbaum C."/>
            <person name="Birren B."/>
        </authorList>
    </citation>
    <scope>NUCLEOTIDE SEQUENCE [LARGE SCALE GENOMIC DNA]</scope>
    <source>
        <strain evidence="2 3">8G7_MSG3316</strain>
    </source>
</reference>
<gene>
    <name evidence="2" type="ORF">A5886_002374</name>
</gene>
<dbReference type="Proteomes" id="UP000195043">
    <property type="component" value="Unassembled WGS sequence"/>
</dbReference>
<evidence type="ECO:0000313" key="3">
    <source>
        <dbReference type="Proteomes" id="UP000195043"/>
    </source>
</evidence>
<evidence type="ECO:0000256" key="1">
    <source>
        <dbReference type="SAM" id="Phobius"/>
    </source>
</evidence>
<sequence length="122" mass="14457">MSSFHPIVLFWYIYPAVVYLACRFLVSTLSLNDRFHIKAPDVAVPFLIIGIHRLSTYTFDQAITLYYLLSIFLLGILLAIFQAYYYQEIDYGRYGKMYWRSIFLFTIVFHVVLVIFNILAYL</sequence>
<dbReference type="STRING" id="1834191.A5886_002374"/>
<dbReference type="EMBL" id="NGKU01000001">
    <property type="protein sequence ID" value="OTN77277.1"/>
    <property type="molecule type" value="Genomic_DNA"/>
</dbReference>